<evidence type="ECO:0000313" key="3">
    <source>
        <dbReference type="EMBL" id="EKC69027.1"/>
    </source>
</evidence>
<keyword evidence="2" id="KW-0812">Transmembrane</keyword>
<proteinExistence type="predicted"/>
<keyword evidence="2" id="KW-0472">Membrane</keyword>
<feature type="transmembrane region" description="Helical" evidence="2">
    <location>
        <begin position="49"/>
        <end position="68"/>
    </location>
</feature>
<accession>K1T7C0</accession>
<feature type="non-terminal residue" evidence="3">
    <location>
        <position position="1"/>
    </location>
</feature>
<feature type="non-terminal residue" evidence="3">
    <location>
        <position position="186"/>
    </location>
</feature>
<keyword evidence="1" id="KW-0175">Coiled coil</keyword>
<protein>
    <submittedName>
        <fullName evidence="3">Peptidase</fullName>
    </submittedName>
</protein>
<keyword evidence="2" id="KW-1133">Transmembrane helix</keyword>
<comment type="caution">
    <text evidence="3">The sequence shown here is derived from an EMBL/GenBank/DDBJ whole genome shotgun (WGS) entry which is preliminary data.</text>
</comment>
<evidence type="ECO:0000256" key="2">
    <source>
        <dbReference type="SAM" id="Phobius"/>
    </source>
</evidence>
<reference evidence="3" key="1">
    <citation type="journal article" date="2013" name="Environ. Microbiol.">
        <title>Microbiota from the distal guts of lean and obese adolescents exhibit partial functional redundancy besides clear differences in community structure.</title>
        <authorList>
            <person name="Ferrer M."/>
            <person name="Ruiz A."/>
            <person name="Lanza F."/>
            <person name="Haange S.B."/>
            <person name="Oberbach A."/>
            <person name="Till H."/>
            <person name="Bargiela R."/>
            <person name="Campoy C."/>
            <person name="Segura M.T."/>
            <person name="Richter M."/>
            <person name="von Bergen M."/>
            <person name="Seifert J."/>
            <person name="Suarez A."/>
        </authorList>
    </citation>
    <scope>NUCLEOTIDE SEQUENCE</scope>
</reference>
<sequence>QQMSQKQRSNRTQRLAHEAHILTEEATTLTREVVTAPFRLRTYRLIRKIIIGFILVSIANVLFSYFFYTPKMYRILRDNRELKIRYRILQDRIRTAQQHVDEIRHRDSYVYRSLFSTDTLSIPGVWQPYPESKYAPMADDDYASLMIPTWRQLDALARTIYLESVSFDELQQLARNKEQLASAVPA</sequence>
<dbReference type="EMBL" id="AJWY01005660">
    <property type="protein sequence ID" value="EKC69027.1"/>
    <property type="molecule type" value="Genomic_DNA"/>
</dbReference>
<organism evidence="3">
    <name type="scientific">human gut metagenome</name>
    <dbReference type="NCBI Taxonomy" id="408170"/>
    <lineage>
        <taxon>unclassified sequences</taxon>
        <taxon>metagenomes</taxon>
        <taxon>organismal metagenomes</taxon>
    </lineage>
</organism>
<name>K1T7C0_9ZZZZ</name>
<gene>
    <name evidence="3" type="ORF">LEA_08501</name>
</gene>
<evidence type="ECO:0000256" key="1">
    <source>
        <dbReference type="SAM" id="Coils"/>
    </source>
</evidence>
<dbReference type="AlphaFoldDB" id="K1T7C0"/>
<feature type="coiled-coil region" evidence="1">
    <location>
        <begin position="79"/>
        <end position="106"/>
    </location>
</feature>